<dbReference type="GO" id="GO:0005737">
    <property type="term" value="C:cytoplasm"/>
    <property type="evidence" value="ECO:0007669"/>
    <property type="project" value="TreeGrafter"/>
</dbReference>
<dbReference type="InterPro" id="IPR045886">
    <property type="entry name" value="ThiF/MoeB/HesA"/>
</dbReference>
<reference evidence="4" key="1">
    <citation type="journal article" date="2006" name="PLoS Biol.">
        <title>Macronuclear genome sequence of the ciliate Tetrahymena thermophila, a model eukaryote.</title>
        <authorList>
            <person name="Eisen J.A."/>
            <person name="Coyne R.S."/>
            <person name="Wu M."/>
            <person name="Wu D."/>
            <person name="Thiagarajan M."/>
            <person name="Wortman J.R."/>
            <person name="Badger J.H."/>
            <person name="Ren Q."/>
            <person name="Amedeo P."/>
            <person name="Jones K.M."/>
            <person name="Tallon L.J."/>
            <person name="Delcher A.L."/>
            <person name="Salzberg S.L."/>
            <person name="Silva J.C."/>
            <person name="Haas B.J."/>
            <person name="Majoros W.H."/>
            <person name="Farzad M."/>
            <person name="Carlton J.M."/>
            <person name="Smith R.K. Jr."/>
            <person name="Garg J."/>
            <person name="Pearlman R.E."/>
            <person name="Karrer K.M."/>
            <person name="Sun L."/>
            <person name="Manning G."/>
            <person name="Elde N.C."/>
            <person name="Turkewitz A.P."/>
            <person name="Asai D.J."/>
            <person name="Wilkes D.E."/>
            <person name="Wang Y."/>
            <person name="Cai H."/>
            <person name="Collins K."/>
            <person name="Stewart B.A."/>
            <person name="Lee S.R."/>
            <person name="Wilamowska K."/>
            <person name="Weinberg Z."/>
            <person name="Ruzzo W.L."/>
            <person name="Wloga D."/>
            <person name="Gaertig J."/>
            <person name="Frankel J."/>
            <person name="Tsao C.-C."/>
            <person name="Gorovsky M.A."/>
            <person name="Keeling P.J."/>
            <person name="Waller R.F."/>
            <person name="Patron N.J."/>
            <person name="Cherry J.M."/>
            <person name="Stover N.A."/>
            <person name="Krieger C.J."/>
            <person name="del Toro C."/>
            <person name="Ryder H.F."/>
            <person name="Williamson S.C."/>
            <person name="Barbeau R.A."/>
            <person name="Hamilton E.P."/>
            <person name="Orias E."/>
        </authorList>
    </citation>
    <scope>NUCLEOTIDE SEQUENCE [LARGE SCALE GENOMIC DNA]</scope>
    <source>
        <strain evidence="4">SB210</strain>
    </source>
</reference>
<dbReference type="OrthoDB" id="10252231at2759"/>
<dbReference type="KEGG" id="tet:TTHERM_00450930"/>
<proteinExistence type="predicted"/>
<dbReference type="InterPro" id="IPR035985">
    <property type="entry name" value="Ubiquitin-activating_enz"/>
</dbReference>
<dbReference type="eggNOG" id="KOG2012">
    <property type="taxonomic scope" value="Eukaryota"/>
</dbReference>
<keyword evidence="4" id="KW-1185">Reference proteome</keyword>
<dbReference type="EMBL" id="GG662738">
    <property type="protein sequence ID" value="EAR93144.2"/>
    <property type="molecule type" value="Genomic_DNA"/>
</dbReference>
<dbReference type="AlphaFoldDB" id="Q238S6"/>
<feature type="domain" description="THIF-type NAD/FAD binding fold" evidence="2">
    <location>
        <begin position="31"/>
        <end position="327"/>
    </location>
</feature>
<evidence type="ECO:0000256" key="1">
    <source>
        <dbReference type="ARBA" id="ARBA00022598"/>
    </source>
</evidence>
<dbReference type="InterPro" id="IPR000594">
    <property type="entry name" value="ThiF_NAD_FAD-bd"/>
</dbReference>
<dbReference type="GO" id="GO:0008641">
    <property type="term" value="F:ubiquitin-like modifier activating enzyme activity"/>
    <property type="evidence" value="ECO:0007669"/>
    <property type="project" value="InterPro"/>
</dbReference>
<name>Q238S6_TETTS</name>
<accession>Q238S6</accession>
<dbReference type="HOGENOM" id="CLU_327221_0_0_1"/>
<keyword evidence="1" id="KW-0436">Ligase</keyword>
<gene>
    <name evidence="3" type="ORF">TTHERM_00450930</name>
</gene>
<protein>
    <submittedName>
        <fullName evidence="3">Ubiquitin-activating enzyme E1, putative</fullName>
    </submittedName>
</protein>
<dbReference type="Proteomes" id="UP000009168">
    <property type="component" value="Unassembled WGS sequence"/>
</dbReference>
<dbReference type="GO" id="GO:0032446">
    <property type="term" value="P:protein modification by small protein conjugation"/>
    <property type="evidence" value="ECO:0007669"/>
    <property type="project" value="TreeGrafter"/>
</dbReference>
<dbReference type="STRING" id="312017.Q238S6"/>
<dbReference type="Pfam" id="PF00899">
    <property type="entry name" value="ThiF"/>
    <property type="match status" value="2"/>
</dbReference>
<evidence type="ECO:0000313" key="4">
    <source>
        <dbReference type="Proteomes" id="UP000009168"/>
    </source>
</evidence>
<dbReference type="Gene3D" id="1.10.10.2660">
    <property type="entry name" value="Ubiquitin-activating enzyme E1, SCCH domain"/>
    <property type="match status" value="1"/>
</dbReference>
<organism evidence="3 4">
    <name type="scientific">Tetrahymena thermophila (strain SB210)</name>
    <dbReference type="NCBI Taxonomy" id="312017"/>
    <lineage>
        <taxon>Eukaryota</taxon>
        <taxon>Sar</taxon>
        <taxon>Alveolata</taxon>
        <taxon>Ciliophora</taxon>
        <taxon>Intramacronucleata</taxon>
        <taxon>Oligohymenophorea</taxon>
        <taxon>Hymenostomatida</taxon>
        <taxon>Tetrahymenina</taxon>
        <taxon>Tetrahymenidae</taxon>
        <taxon>Tetrahymena</taxon>
    </lineage>
</organism>
<feature type="domain" description="THIF-type NAD/FAD binding fold" evidence="2">
    <location>
        <begin position="346"/>
        <end position="732"/>
    </location>
</feature>
<dbReference type="RefSeq" id="XP_001013389.2">
    <property type="nucleotide sequence ID" value="XM_001013389.2"/>
</dbReference>
<dbReference type="InterPro" id="IPR042063">
    <property type="entry name" value="Ubi_acti_E1_SCCH"/>
</dbReference>
<evidence type="ECO:0000259" key="2">
    <source>
        <dbReference type="Pfam" id="PF00899"/>
    </source>
</evidence>
<dbReference type="Gene3D" id="3.40.50.720">
    <property type="entry name" value="NAD(P)-binding Rossmann-like Domain"/>
    <property type="match status" value="3"/>
</dbReference>
<dbReference type="SUPFAM" id="SSF69572">
    <property type="entry name" value="Activating enzymes of the ubiquitin-like proteins"/>
    <property type="match status" value="2"/>
</dbReference>
<dbReference type="PANTHER" id="PTHR10953">
    <property type="entry name" value="UBIQUITIN-ACTIVATING ENZYME E1"/>
    <property type="match status" value="1"/>
</dbReference>
<evidence type="ECO:0000313" key="3">
    <source>
        <dbReference type="EMBL" id="EAR93144.2"/>
    </source>
</evidence>
<dbReference type="GeneID" id="7823992"/>
<dbReference type="PANTHER" id="PTHR10953:SF102">
    <property type="entry name" value="ADENYLYLTRANSFERASE AND SULFURTRANSFERASE MOCS3"/>
    <property type="match status" value="1"/>
</dbReference>
<sequence length="926" mass="107330">MQLIFNKRKILNKIKNKMANTTLNQLDLQIFSRQLNGSTMSEKELLDVHNMKPFIIGANSNGSEVVKNLVKNGMRDIYLHDEFVVEEKDIKNIYFLFDGDLGLTKADALKKYNPNIQIILRSEINKDYIRTLKIDCIVVTTILEWDFLKRLNDIAKELQIPFILGCNMGLSFFVFSCFPQLQGENDNKPQRSHYHFEKYFSTETSLDQILNLQTYNELHQETFALLCTIFEYLKQHNQLPELFSIEDSEEFYTKLQSMAQIFEINLRFTKETYCKYIMNSRIELAAVAQVCGALIATEVLKSVIKRLEPYNQVIFWEDMQQMRNAQIDHHQQQIRSKKQFFDYEMLLGEQIMNDIANLKVLLVGCGAVGCEQVKNLYSIGACRGEKGHLYLVDDDLIEGSNIPRQVCFTYKDIKQNKAKTCQNWLQKKGSSIKVTSYDILLCKENENVFTYEFFKNIDLIIIAVDSSSAREYIADKAIEHKIFLIESGTHGFEAQSQSQIPYLSKRIEIPVKEQISTASCTAKSALKNEGDSLVYSKSIFNSEFSQLRTDDDVTFLTNQLLQDLMQLYSKMQDNLNFCFKVLKLFVIEIFNKMFYDDVIQIGKISNQNYNPFKFDEKNPDHLELVDSLCHILNQALTEFSQKNSLDNKNSIIIQSPSQILPIFDKDDFFHANIAYQISKLRSQAFNINYKLERYDAVGKIGNIIPAIIQSTSVASGFAFLQIIPWLINKEEISQLYQEIIQENSNLRQQQQGNNEVTQKANLTRNDLFLSEDRVLEFKNRFNQLGFVDTFGNVSYPDSLNRSRIKFEIAYLNSFDLKVKTETKLPEIVQQINEILSKNALPETYVVEIQQQKIFWKDFQSNRTVFSSLKQSLSNYQQQDILSIIKSIQSDYSLSTPCKLVIFTSKLMKNVIKVPGEKISEINIFFD</sequence>
<dbReference type="InParanoid" id="Q238S6"/>
<dbReference type="GO" id="GO:0004792">
    <property type="term" value="F:thiosulfate-cyanide sulfurtransferase activity"/>
    <property type="evidence" value="ECO:0007669"/>
    <property type="project" value="TreeGrafter"/>
</dbReference>
<dbReference type="GO" id="GO:0016779">
    <property type="term" value="F:nucleotidyltransferase activity"/>
    <property type="evidence" value="ECO:0007669"/>
    <property type="project" value="TreeGrafter"/>
</dbReference>